<evidence type="ECO:0000259" key="4">
    <source>
        <dbReference type="SMART" id="SM00062"/>
    </source>
</evidence>
<keyword evidence="2 3" id="KW-0732">Signal</keyword>
<dbReference type="PANTHER" id="PTHR35936:SF25">
    <property type="entry name" value="ABC TRANSPORTER SUBSTRATE-BINDING PROTEIN"/>
    <property type="match status" value="1"/>
</dbReference>
<dbReference type="EMBL" id="JBHRYN010000010">
    <property type="protein sequence ID" value="MFC3701666.1"/>
    <property type="molecule type" value="Genomic_DNA"/>
</dbReference>
<evidence type="ECO:0000313" key="6">
    <source>
        <dbReference type="Proteomes" id="UP001595710"/>
    </source>
</evidence>
<keyword evidence="6" id="KW-1185">Reference proteome</keyword>
<dbReference type="Proteomes" id="UP001595710">
    <property type="component" value="Unassembled WGS sequence"/>
</dbReference>
<evidence type="ECO:0000313" key="5">
    <source>
        <dbReference type="EMBL" id="MFC3701666.1"/>
    </source>
</evidence>
<organism evidence="5 6">
    <name type="scientific">Reinekea marina</name>
    <dbReference type="NCBI Taxonomy" id="1310421"/>
    <lineage>
        <taxon>Bacteria</taxon>
        <taxon>Pseudomonadati</taxon>
        <taxon>Pseudomonadota</taxon>
        <taxon>Gammaproteobacteria</taxon>
        <taxon>Oceanospirillales</taxon>
        <taxon>Saccharospirillaceae</taxon>
        <taxon>Reinekea</taxon>
    </lineage>
</organism>
<evidence type="ECO:0000256" key="1">
    <source>
        <dbReference type="ARBA" id="ARBA00010333"/>
    </source>
</evidence>
<evidence type="ECO:0000256" key="3">
    <source>
        <dbReference type="SAM" id="SignalP"/>
    </source>
</evidence>
<comment type="caution">
    <text evidence="5">The sequence shown here is derived from an EMBL/GenBank/DDBJ whole genome shotgun (WGS) entry which is preliminary data.</text>
</comment>
<accession>A0ABV7WQS2</accession>
<dbReference type="Gene3D" id="3.40.190.10">
    <property type="entry name" value="Periplasmic binding protein-like II"/>
    <property type="match status" value="2"/>
</dbReference>
<evidence type="ECO:0000256" key="2">
    <source>
        <dbReference type="ARBA" id="ARBA00022729"/>
    </source>
</evidence>
<dbReference type="SMART" id="SM00062">
    <property type="entry name" value="PBPb"/>
    <property type="match status" value="1"/>
</dbReference>
<feature type="chain" id="PRO_5046712879" evidence="3">
    <location>
        <begin position="26"/>
        <end position="252"/>
    </location>
</feature>
<proteinExistence type="inferred from homology"/>
<gene>
    <name evidence="5" type="ORF">ACFOND_08460</name>
</gene>
<sequence>MTLIKVQKIACGLMLFILSSSALHAANFKAHCRDRSPELIPTRMACIGPVADVVQTALQRMGHQIKWEHKTWDETIEIAETGGVDLLLRHSMSAERKQFLDEVAYGYEVREVFYYLSPSYAGDVRNKAELNKLRVGALEGSIYSAEFAENSTVTKVEFSNTNDLIEALESGSVDAVVTSSAHDMDRIHIVPQARRASYIENFYNGRYVSIPKASKRSKYFEEFKQTIEAMAKSGEVTEIFNRYGLKAPDQIN</sequence>
<feature type="signal peptide" evidence="3">
    <location>
        <begin position="1"/>
        <end position="25"/>
    </location>
</feature>
<reference evidence="6" key="1">
    <citation type="journal article" date="2019" name="Int. J. Syst. Evol. Microbiol.">
        <title>The Global Catalogue of Microorganisms (GCM) 10K type strain sequencing project: providing services to taxonomists for standard genome sequencing and annotation.</title>
        <authorList>
            <consortium name="The Broad Institute Genomics Platform"/>
            <consortium name="The Broad Institute Genome Sequencing Center for Infectious Disease"/>
            <person name="Wu L."/>
            <person name="Ma J."/>
        </authorList>
    </citation>
    <scope>NUCLEOTIDE SEQUENCE [LARGE SCALE GENOMIC DNA]</scope>
    <source>
        <strain evidence="6">CECT 8288</strain>
    </source>
</reference>
<feature type="domain" description="Solute-binding protein family 3/N-terminal" evidence="4">
    <location>
        <begin position="38"/>
        <end position="247"/>
    </location>
</feature>
<dbReference type="RefSeq" id="WP_377362756.1">
    <property type="nucleotide sequence ID" value="NZ_JBHRYN010000010.1"/>
</dbReference>
<comment type="similarity">
    <text evidence="1">Belongs to the bacterial solute-binding protein 3 family.</text>
</comment>
<dbReference type="PANTHER" id="PTHR35936">
    <property type="entry name" value="MEMBRANE-BOUND LYTIC MUREIN TRANSGLYCOSYLASE F"/>
    <property type="match status" value="1"/>
</dbReference>
<dbReference type="SUPFAM" id="SSF53850">
    <property type="entry name" value="Periplasmic binding protein-like II"/>
    <property type="match status" value="1"/>
</dbReference>
<name>A0ABV7WQS2_9GAMM</name>
<protein>
    <submittedName>
        <fullName evidence="5">Substrate-binding periplasmic protein</fullName>
    </submittedName>
</protein>
<dbReference type="InterPro" id="IPR001638">
    <property type="entry name" value="Solute-binding_3/MltF_N"/>
</dbReference>